<evidence type="ECO:0000256" key="1">
    <source>
        <dbReference type="ARBA" id="ARBA00005964"/>
    </source>
</evidence>
<dbReference type="PANTHER" id="PTHR43142:SF1">
    <property type="entry name" value="CARBOXYLIC ESTER HYDROLASE"/>
    <property type="match status" value="1"/>
</dbReference>
<dbReference type="InterPro" id="IPR019826">
    <property type="entry name" value="Carboxylesterase_B_AS"/>
</dbReference>
<dbReference type="PROSITE" id="PS00122">
    <property type="entry name" value="CARBOXYLESTERASE_B_1"/>
    <property type="match status" value="1"/>
</dbReference>
<evidence type="ECO:0000313" key="7">
    <source>
        <dbReference type="Proteomes" id="UP000694846"/>
    </source>
</evidence>
<evidence type="ECO:0000256" key="5">
    <source>
        <dbReference type="RuleBase" id="RU361235"/>
    </source>
</evidence>
<dbReference type="RefSeq" id="XP_025424636.1">
    <property type="nucleotide sequence ID" value="XM_025568851.1"/>
</dbReference>
<dbReference type="InterPro" id="IPR002018">
    <property type="entry name" value="CarbesteraseB"/>
</dbReference>
<name>A0A8B8GNQ4_9HEMI</name>
<dbReference type="InterPro" id="IPR029058">
    <property type="entry name" value="AB_hydrolase_fold"/>
</dbReference>
<feature type="signal peptide" evidence="5">
    <location>
        <begin position="1"/>
        <end position="17"/>
    </location>
</feature>
<dbReference type="AlphaFoldDB" id="A0A8B8GNQ4"/>
<evidence type="ECO:0000256" key="4">
    <source>
        <dbReference type="ARBA" id="ARBA00023180"/>
    </source>
</evidence>
<protein>
    <recommendedName>
        <fullName evidence="5">Carboxylic ester hydrolase</fullName>
        <ecNumber evidence="5">3.1.1.-</ecNumber>
    </recommendedName>
</protein>
<keyword evidence="5" id="KW-0732">Signal</keyword>
<dbReference type="OrthoDB" id="8174896at2759"/>
<comment type="similarity">
    <text evidence="1 5">Belongs to the type-B carboxylesterase/lipase family.</text>
</comment>
<evidence type="ECO:0000256" key="3">
    <source>
        <dbReference type="ARBA" id="ARBA00022801"/>
    </source>
</evidence>
<dbReference type="GeneID" id="112693669"/>
<dbReference type="RefSeq" id="XP_025424634.1">
    <property type="nucleotide sequence ID" value="XM_025568849.1"/>
</dbReference>
<keyword evidence="3 5" id="KW-0378">Hydrolase</keyword>
<proteinExistence type="inferred from homology"/>
<accession>A0A8B8GNQ4</accession>
<feature type="chain" id="PRO_5044519768" description="Carboxylic ester hydrolase" evidence="5">
    <location>
        <begin position="18"/>
        <end position="567"/>
    </location>
</feature>
<dbReference type="SUPFAM" id="SSF53474">
    <property type="entry name" value="alpha/beta-Hydrolases"/>
    <property type="match status" value="1"/>
</dbReference>
<dbReference type="Pfam" id="PF00135">
    <property type="entry name" value="COesterase"/>
    <property type="match status" value="1"/>
</dbReference>
<dbReference type="EC" id="3.1.1.-" evidence="5"/>
<evidence type="ECO:0000313" key="10">
    <source>
        <dbReference type="RefSeq" id="XP_025424636.1"/>
    </source>
</evidence>
<dbReference type="PANTHER" id="PTHR43142">
    <property type="entry name" value="CARBOXYLIC ESTER HYDROLASE"/>
    <property type="match status" value="1"/>
</dbReference>
<evidence type="ECO:0000256" key="2">
    <source>
        <dbReference type="ARBA" id="ARBA00022487"/>
    </source>
</evidence>
<dbReference type="GO" id="GO:0052689">
    <property type="term" value="F:carboxylic ester hydrolase activity"/>
    <property type="evidence" value="ECO:0007669"/>
    <property type="project" value="UniProtKB-KW"/>
</dbReference>
<dbReference type="Gene3D" id="3.40.50.1820">
    <property type="entry name" value="alpha/beta hydrolase"/>
    <property type="match status" value="1"/>
</dbReference>
<dbReference type="CDD" id="cd00312">
    <property type="entry name" value="Esterase_lipase"/>
    <property type="match status" value="1"/>
</dbReference>
<evidence type="ECO:0000259" key="6">
    <source>
        <dbReference type="Pfam" id="PF00135"/>
    </source>
</evidence>
<keyword evidence="7" id="KW-1185">Reference proteome</keyword>
<keyword evidence="4" id="KW-0325">Glycoprotein</keyword>
<gene>
    <name evidence="8 9 10" type="primary">LOC112693669</name>
</gene>
<evidence type="ECO:0000313" key="9">
    <source>
        <dbReference type="RefSeq" id="XP_025424635.1"/>
    </source>
</evidence>
<feature type="domain" description="Carboxylesterase type B" evidence="6">
    <location>
        <begin position="18"/>
        <end position="540"/>
    </location>
</feature>
<organism evidence="7 9">
    <name type="scientific">Sipha flava</name>
    <name type="common">yellow sugarcane aphid</name>
    <dbReference type="NCBI Taxonomy" id="143950"/>
    <lineage>
        <taxon>Eukaryota</taxon>
        <taxon>Metazoa</taxon>
        <taxon>Ecdysozoa</taxon>
        <taxon>Arthropoda</taxon>
        <taxon>Hexapoda</taxon>
        <taxon>Insecta</taxon>
        <taxon>Pterygota</taxon>
        <taxon>Neoptera</taxon>
        <taxon>Paraneoptera</taxon>
        <taxon>Hemiptera</taxon>
        <taxon>Sternorrhyncha</taxon>
        <taxon>Aphidomorpha</taxon>
        <taxon>Aphidoidea</taxon>
        <taxon>Aphididae</taxon>
        <taxon>Sipha</taxon>
    </lineage>
</organism>
<sequence length="567" mass="63600">MRWLYIIYISFLSAVLCDPVVRISKGSIRGRTSKSRNGRDFYSFTSIPYAKPPVDELRFKPPQPVDSWDGILDATKEPNICIQNNHFIFLVKDVIEGEEDCLYLNVHSPNLNGKLPVMFWIHGGGFLAGHSRSELYGPDYFMDKDVVFISFNYRLGLFGFISTEDDVIPGNYGMKDQVMALRWVQENIAKFGGDPGQVTVFGESAGGVSTGYHLLSPMSKGLFHKAILQSGSPLCTWAVAPPGLIRKRTEAVATLSGCQADTSSEILDCLQKLPATNLVKTQCKFFEWINHPSVMFPPVIESCDSKEEAFVCKNPITDFKQESIVPTVIGFNSGEGGIFVAELFNETSLRYPEINTDPGRLLSYLIMYQHLVQPKYLEDIKDKVMKKYFPSGKMEDHSHLDAVNMISEGVFVAGSMTMALKLSSPVYFYLFDYEQEFSFNKVYGQCQKHLGVSHGDEMISLFPLKSLIPKELNENDSKVSKLMVDIWVKFASSRTPTVDGTDNGLAWPVFTTVEDSSLLHIDSAQPSVIKNPYEDKFKFWSGLPLTSRLNISIPSISTTKSYVKSEF</sequence>
<dbReference type="Proteomes" id="UP000694846">
    <property type="component" value="Unplaced"/>
</dbReference>
<keyword evidence="2" id="KW-0719">Serine esterase</keyword>
<evidence type="ECO:0000313" key="8">
    <source>
        <dbReference type="RefSeq" id="XP_025424634.1"/>
    </source>
</evidence>
<reference evidence="8 9" key="1">
    <citation type="submission" date="2025-04" db="UniProtKB">
        <authorList>
            <consortium name="RefSeq"/>
        </authorList>
    </citation>
    <scope>IDENTIFICATION</scope>
    <source>
        <tissue evidence="8 9">Whole body</tissue>
    </source>
</reference>
<dbReference type="RefSeq" id="XP_025424635.1">
    <property type="nucleotide sequence ID" value="XM_025568850.1"/>
</dbReference>